<protein>
    <submittedName>
        <fullName evidence="2">Uncharacterized protein</fullName>
    </submittedName>
</protein>
<dbReference type="EMBL" id="HBFN01007684">
    <property type="protein sequence ID" value="CAD8786439.1"/>
    <property type="molecule type" value="Transcribed_RNA"/>
</dbReference>
<gene>
    <name evidence="2" type="ORF">HTEP1355_LOCUS4465</name>
</gene>
<proteinExistence type="inferred from homology"/>
<sequence length="125" mass="14567">MIREDWETVKNARDNLARRKRSLESDAEEYYTRAKKCLEDGNEDGARTALTYRQTALDAIPQVDKDLDDAEFRCDQFKKAMGVMEDRLQDVLDMQRRCASASATASEISAVQDPLLEKFRRWERE</sequence>
<dbReference type="AlphaFoldDB" id="A0A7S0VGL6"/>
<organism evidence="2">
    <name type="scientific">Hemiselmis tepida</name>
    <dbReference type="NCBI Taxonomy" id="464990"/>
    <lineage>
        <taxon>Eukaryota</taxon>
        <taxon>Cryptophyceae</taxon>
        <taxon>Cryptomonadales</taxon>
        <taxon>Hemiselmidaceae</taxon>
        <taxon>Hemiselmis</taxon>
    </lineage>
</organism>
<comment type="similarity">
    <text evidence="1">Belongs to the PspA/Vipp/IM30 family.</text>
</comment>
<dbReference type="InterPro" id="IPR007157">
    <property type="entry name" value="PspA_VIPP1"/>
</dbReference>
<reference evidence="2" key="1">
    <citation type="submission" date="2021-01" db="EMBL/GenBank/DDBJ databases">
        <authorList>
            <person name="Corre E."/>
            <person name="Pelletier E."/>
            <person name="Niang G."/>
            <person name="Scheremetjew M."/>
            <person name="Finn R."/>
            <person name="Kale V."/>
            <person name="Holt S."/>
            <person name="Cochrane G."/>
            <person name="Meng A."/>
            <person name="Brown T."/>
            <person name="Cohen L."/>
        </authorList>
    </citation>
    <scope>NUCLEOTIDE SEQUENCE</scope>
    <source>
        <strain evidence="2">CCMP443</strain>
    </source>
</reference>
<accession>A0A7S0VGL6</accession>
<evidence type="ECO:0000256" key="1">
    <source>
        <dbReference type="ARBA" id="ARBA00043985"/>
    </source>
</evidence>
<evidence type="ECO:0000313" key="2">
    <source>
        <dbReference type="EMBL" id="CAD8786439.1"/>
    </source>
</evidence>
<dbReference type="Pfam" id="PF04012">
    <property type="entry name" value="PspA_IM30"/>
    <property type="match status" value="1"/>
</dbReference>
<name>A0A7S0VGL6_9CRYP</name>